<dbReference type="EMBL" id="CP016174">
    <property type="protein sequence ID" value="ANN17673.1"/>
    <property type="molecule type" value="Genomic_DNA"/>
</dbReference>
<dbReference type="Pfam" id="PF07995">
    <property type="entry name" value="GSDH"/>
    <property type="match status" value="1"/>
</dbReference>
<gene>
    <name evidence="3" type="ORF">SD37_19830</name>
</gene>
<dbReference type="InterPro" id="IPR011042">
    <property type="entry name" value="6-blade_b-propeller_TolB-like"/>
</dbReference>
<dbReference type="PANTHER" id="PTHR19328:SF75">
    <property type="entry name" value="ALDOSE SUGAR DEHYDROGENASE YLII"/>
    <property type="match status" value="1"/>
</dbReference>
<dbReference type="Gene3D" id="2.60.120.560">
    <property type="entry name" value="Exo-inulinase, domain 1"/>
    <property type="match status" value="1"/>
</dbReference>
<dbReference type="SUPFAM" id="SSF50952">
    <property type="entry name" value="Soluble quinoprotein glucose dehydrogenase"/>
    <property type="match status" value="1"/>
</dbReference>
<evidence type="ECO:0000313" key="3">
    <source>
        <dbReference type="EMBL" id="ANN17673.1"/>
    </source>
</evidence>
<dbReference type="InterPro" id="IPR012938">
    <property type="entry name" value="Glc/Sorbosone_DH"/>
</dbReference>
<dbReference type="KEGG" id="aori:SD37_19830"/>
<proteinExistence type="predicted"/>
<feature type="domain" description="Glucose/Sorbosone dehydrogenase" evidence="2">
    <location>
        <begin position="93"/>
        <end position="406"/>
    </location>
</feature>
<sequence length="688" mass="75652">MRMSGLRSCSAAVLAAVLVAGLLSPAARADDQILDPLPTPTVSGLGLELKEIAQLPRSEPVPPPTDSRLKRWNRVNHLGEVPGRPGRLYVPDLNGKLYFLQDGRQHVYLDVGAAVGPDFFTHRGLGSGFGFVAFHPRFAENGRFYTVHTEAFGALTSKIPDLAYPETQAAQGVLTEWTAKDPAADAFDGARREVLRLGFEGTLHGIQEIGFNPYARAFDEDRDLLYLAVGDGGVGTKNSVPQDLAWPQGKLLRIDPRGTGSANGEYGIPRTNPFVGKAGALGEVYASGLRDPYRFSWNPAGWRHRMFLGHIGEKVVESVYEVTPGANFGWSEREGPFSYRRGDPSCGVFPLPSDDAKYGYSYPVAAFDHNRLPSARPCADSGTALIGGFVYRGHRLDGLQGKYVFGEGVGGKVLYTDVREMRRGGPLPKVSELMLYDEKGERVTMPEIAGNARVDLRFGQDRAGELYLLAKANGKIWKVTGTRWFADCRAGFTRVSHAMSEKDWAPVTPAKWRFPGREVVLAEAGEARPGPRRPFEYAVLRKGPEFGSVRIDAEVRLDTPVEITNRDVVLVFGYQSDTRFYYAHLSTDNRIYPHNGIFAVNDADRLRIDDQWDGPRSVGALPAITDARWHDVRVEHCADTGEIAVYVDGSDAPLMTAVDRTFTSGRVGFGSFDNVGRVRDLTVTGERR</sequence>
<dbReference type="InterPro" id="IPR011041">
    <property type="entry name" value="Quinoprot_gluc/sorb_DH_b-prop"/>
</dbReference>
<accession>A0A193BZT7</accession>
<keyword evidence="1" id="KW-0732">Signal</keyword>
<dbReference type="PANTHER" id="PTHR19328">
    <property type="entry name" value="HEDGEHOG-INTERACTING PROTEIN"/>
    <property type="match status" value="1"/>
</dbReference>
<dbReference type="STRING" id="31958.SD37_19830"/>
<keyword evidence="4" id="KW-1185">Reference proteome</keyword>
<protein>
    <recommendedName>
        <fullName evidence="2">Glucose/Sorbosone dehydrogenase domain-containing protein</fullName>
    </recommendedName>
</protein>
<evidence type="ECO:0000256" key="1">
    <source>
        <dbReference type="SAM" id="SignalP"/>
    </source>
</evidence>
<dbReference type="Proteomes" id="UP000093695">
    <property type="component" value="Chromosome"/>
</dbReference>
<organism evidence="3 4">
    <name type="scientific">Amycolatopsis orientalis</name>
    <name type="common">Nocardia orientalis</name>
    <dbReference type="NCBI Taxonomy" id="31958"/>
    <lineage>
        <taxon>Bacteria</taxon>
        <taxon>Bacillati</taxon>
        <taxon>Actinomycetota</taxon>
        <taxon>Actinomycetes</taxon>
        <taxon>Pseudonocardiales</taxon>
        <taxon>Pseudonocardiaceae</taxon>
        <taxon>Amycolatopsis</taxon>
    </lineage>
</organism>
<feature type="chain" id="PRO_5008256189" description="Glucose/Sorbosone dehydrogenase domain-containing protein" evidence="1">
    <location>
        <begin position="30"/>
        <end position="688"/>
    </location>
</feature>
<dbReference type="Gene3D" id="2.120.10.30">
    <property type="entry name" value="TolB, C-terminal domain"/>
    <property type="match status" value="1"/>
</dbReference>
<name>A0A193BZT7_AMYOR</name>
<feature type="signal peptide" evidence="1">
    <location>
        <begin position="1"/>
        <end position="29"/>
    </location>
</feature>
<reference evidence="3 4" key="1">
    <citation type="journal article" date="2015" name="Genome Announc.">
        <title>Draft Genome Sequence of Norvancomycin-Producing Strain Amycolatopsis orientalis CPCC200066.</title>
        <authorList>
            <person name="Lei X."/>
            <person name="Yuan F."/>
            <person name="Shi Y."/>
            <person name="Li X."/>
            <person name="Wang L."/>
            <person name="Hong B."/>
        </authorList>
    </citation>
    <scope>NUCLEOTIDE SEQUENCE [LARGE SCALE GENOMIC DNA]</scope>
    <source>
        <strain evidence="3 4">B-37</strain>
    </source>
</reference>
<evidence type="ECO:0000259" key="2">
    <source>
        <dbReference type="Pfam" id="PF07995"/>
    </source>
</evidence>
<dbReference type="AlphaFoldDB" id="A0A193BZT7"/>
<evidence type="ECO:0000313" key="4">
    <source>
        <dbReference type="Proteomes" id="UP000093695"/>
    </source>
</evidence>